<dbReference type="EMBL" id="SRLO01000012">
    <property type="protein sequence ID" value="TNN87024.1"/>
    <property type="molecule type" value="Genomic_DNA"/>
</dbReference>
<organism evidence="1 2">
    <name type="scientific">Liparis tanakae</name>
    <name type="common">Tanaka's snailfish</name>
    <dbReference type="NCBI Taxonomy" id="230148"/>
    <lineage>
        <taxon>Eukaryota</taxon>
        <taxon>Metazoa</taxon>
        <taxon>Chordata</taxon>
        <taxon>Craniata</taxon>
        <taxon>Vertebrata</taxon>
        <taxon>Euteleostomi</taxon>
        <taxon>Actinopterygii</taxon>
        <taxon>Neopterygii</taxon>
        <taxon>Teleostei</taxon>
        <taxon>Neoteleostei</taxon>
        <taxon>Acanthomorphata</taxon>
        <taxon>Eupercaria</taxon>
        <taxon>Perciformes</taxon>
        <taxon>Cottioidei</taxon>
        <taxon>Cottales</taxon>
        <taxon>Liparidae</taxon>
        <taxon>Liparis</taxon>
    </lineage>
</organism>
<reference evidence="1 2" key="1">
    <citation type="submission" date="2019-03" db="EMBL/GenBank/DDBJ databases">
        <title>First draft genome of Liparis tanakae, snailfish: a comprehensive survey of snailfish specific genes.</title>
        <authorList>
            <person name="Kim W."/>
            <person name="Song I."/>
            <person name="Jeong J.-H."/>
            <person name="Kim D."/>
            <person name="Kim S."/>
            <person name="Ryu S."/>
            <person name="Song J.Y."/>
            <person name="Lee S.K."/>
        </authorList>
    </citation>
    <scope>NUCLEOTIDE SEQUENCE [LARGE SCALE GENOMIC DNA]</scope>
    <source>
        <tissue evidence="1">Muscle</tissue>
    </source>
</reference>
<dbReference type="AlphaFoldDB" id="A0A4Z2JB17"/>
<evidence type="ECO:0000313" key="2">
    <source>
        <dbReference type="Proteomes" id="UP000314294"/>
    </source>
</evidence>
<sequence length="154" mass="16965">MSLCFQPSFWIRCNPPADVPKASHFLDTAKQVKRPIRCASEAHPPRHVHTPPLRSVAPGGSLTFVWRSSTVSPAPLCPRLADLSRLHSAGFLVGFLLELGQQLLQQLLGSISVFECTAIIGKVECGTLASVKHQLQLDFGFTIWTDLLTYTENQ</sequence>
<comment type="caution">
    <text evidence="1">The sequence shown here is derived from an EMBL/GenBank/DDBJ whole genome shotgun (WGS) entry which is preliminary data.</text>
</comment>
<accession>A0A4Z2JB17</accession>
<proteinExistence type="predicted"/>
<name>A0A4Z2JB17_9TELE</name>
<evidence type="ECO:0000313" key="1">
    <source>
        <dbReference type="EMBL" id="TNN87024.1"/>
    </source>
</evidence>
<protein>
    <submittedName>
        <fullName evidence="1">Uncharacterized protein</fullName>
    </submittedName>
</protein>
<dbReference type="Proteomes" id="UP000314294">
    <property type="component" value="Unassembled WGS sequence"/>
</dbReference>
<gene>
    <name evidence="1" type="ORF">EYF80_002779</name>
</gene>
<keyword evidence="2" id="KW-1185">Reference proteome</keyword>